<keyword evidence="9" id="KW-1185">Reference proteome</keyword>
<evidence type="ECO:0000256" key="5">
    <source>
        <dbReference type="RuleBase" id="RU003495"/>
    </source>
</evidence>
<feature type="region of interest" description="Disordered" evidence="6">
    <location>
        <begin position="220"/>
        <end position="303"/>
    </location>
</feature>
<evidence type="ECO:0000256" key="6">
    <source>
        <dbReference type="SAM" id="MobiDB-lite"/>
    </source>
</evidence>
<keyword evidence="3 4" id="KW-0961">Cell wall biogenesis/degradation</keyword>
<evidence type="ECO:0000256" key="4">
    <source>
        <dbReference type="HAMAP-Rule" id="MF_02071"/>
    </source>
</evidence>
<feature type="compositionally biased region" description="Pro residues" evidence="6">
    <location>
        <begin position="31"/>
        <end position="42"/>
    </location>
</feature>
<organism evidence="8 9">
    <name type="scientific">Pseudoduganella violacea</name>
    <dbReference type="NCBI Taxonomy" id="1715466"/>
    <lineage>
        <taxon>Bacteria</taxon>
        <taxon>Pseudomonadati</taxon>
        <taxon>Pseudomonadota</taxon>
        <taxon>Betaproteobacteria</taxon>
        <taxon>Burkholderiales</taxon>
        <taxon>Oxalobacteraceae</taxon>
        <taxon>Telluria group</taxon>
        <taxon>Pseudoduganella</taxon>
    </lineage>
</organism>
<sequence precursor="true">MMQNTLQRCAAGALALALLALAGCTSVPLNPPAKPAPTPPAAKPRAQEPGVPVLPPANSGRGGYYKDDGPGENPPPNLLQTPDAEPREEPPLPRANRPYVVLGKTYTPISGDKPFVQRGLGTWYGKKFHGQRTSSGELYDMYKMTAAHPTLPIPSYAKVTNLDNGNVVVVRINDRGPFHSTRIIDVSYTAALKLGLLAKGSHQLEVVRLLPSDMAAMADARKKSGDNGARLTALPSEQSASVQTASVQAAQAAAQPPAWQQGGQTPRAMPKAAPMLAVSRSSSDAAPAAQASPLGAAGTDTGGIQAASDNVQAAGEAAPASAAAGQGNFYLQLGAYSRQENAEAARTQLMSAGSGPDYEIVQVGSIYRLYGGPFASRQDAAQAAQRLPTTLKLKPLIIQR</sequence>
<dbReference type="SUPFAM" id="SSF50685">
    <property type="entry name" value="Barwin-like endoglucanases"/>
    <property type="match status" value="1"/>
</dbReference>
<dbReference type="GO" id="GO:0008932">
    <property type="term" value="F:lytic endotransglycosylase activity"/>
    <property type="evidence" value="ECO:0007669"/>
    <property type="project" value="UniProtKB-UniRule"/>
</dbReference>
<dbReference type="RefSeq" id="WP_183440930.1">
    <property type="nucleotide sequence ID" value="NZ_JACHXD010000005.1"/>
</dbReference>
<evidence type="ECO:0000256" key="1">
    <source>
        <dbReference type="ARBA" id="ARBA00022729"/>
    </source>
</evidence>
<protein>
    <recommendedName>
        <fullName evidence="4">Endolytic peptidoglycan transglycosylase RlpA</fullName>
        <ecNumber evidence="4">4.2.2.-</ecNumber>
    </recommendedName>
</protein>
<evidence type="ECO:0000256" key="3">
    <source>
        <dbReference type="ARBA" id="ARBA00023316"/>
    </source>
</evidence>
<name>A0A7W5FTX7_9BURK</name>
<dbReference type="InterPro" id="IPR012997">
    <property type="entry name" value="RplA"/>
</dbReference>
<dbReference type="GO" id="GO:0042834">
    <property type="term" value="F:peptidoglycan binding"/>
    <property type="evidence" value="ECO:0007669"/>
    <property type="project" value="InterPro"/>
</dbReference>
<dbReference type="Pfam" id="PF05036">
    <property type="entry name" value="SPOR"/>
    <property type="match status" value="1"/>
</dbReference>
<dbReference type="InterPro" id="IPR009009">
    <property type="entry name" value="RlpA-like_DPBB"/>
</dbReference>
<dbReference type="InterPro" id="IPR036908">
    <property type="entry name" value="RlpA-like_sf"/>
</dbReference>
<accession>A0A7W5FTX7</accession>
<evidence type="ECO:0000313" key="9">
    <source>
        <dbReference type="Proteomes" id="UP000541535"/>
    </source>
</evidence>
<comment type="function">
    <text evidence="4">Lytic transglycosylase with a strong preference for naked glycan strands that lack stem peptides.</text>
</comment>
<dbReference type="GO" id="GO:0000270">
    <property type="term" value="P:peptidoglycan metabolic process"/>
    <property type="evidence" value="ECO:0007669"/>
    <property type="project" value="UniProtKB-UniRule"/>
</dbReference>
<feature type="signal peptide" evidence="4">
    <location>
        <begin position="1"/>
        <end position="22"/>
    </location>
</feature>
<keyword evidence="8" id="KW-0449">Lipoprotein</keyword>
<feature type="chain" id="PRO_5031635287" description="Endolytic peptidoglycan transglycosylase RlpA" evidence="4">
    <location>
        <begin position="23"/>
        <end position="400"/>
    </location>
</feature>
<dbReference type="SUPFAM" id="SSF110997">
    <property type="entry name" value="Sporulation related repeat"/>
    <property type="match status" value="1"/>
</dbReference>
<comment type="caution">
    <text evidence="8">The sequence shown here is derived from an EMBL/GenBank/DDBJ whole genome shotgun (WGS) entry which is preliminary data.</text>
</comment>
<proteinExistence type="inferred from homology"/>
<feature type="compositionally biased region" description="Low complexity" evidence="6">
    <location>
        <begin position="277"/>
        <end position="297"/>
    </location>
</feature>
<feature type="region of interest" description="Disordered" evidence="6">
    <location>
        <begin position="31"/>
        <end position="96"/>
    </location>
</feature>
<evidence type="ECO:0000313" key="8">
    <source>
        <dbReference type="EMBL" id="MBB3119061.1"/>
    </source>
</evidence>
<evidence type="ECO:0000256" key="2">
    <source>
        <dbReference type="ARBA" id="ARBA00023239"/>
    </source>
</evidence>
<dbReference type="EMBL" id="JACHXD010000005">
    <property type="protein sequence ID" value="MBB3119061.1"/>
    <property type="molecule type" value="Genomic_DNA"/>
</dbReference>
<dbReference type="InterPro" id="IPR034718">
    <property type="entry name" value="RlpA"/>
</dbReference>
<keyword evidence="1 4" id="KW-0732">Signal</keyword>
<dbReference type="PROSITE" id="PS51724">
    <property type="entry name" value="SPOR"/>
    <property type="match status" value="1"/>
</dbReference>
<comment type="similarity">
    <text evidence="4 5">Belongs to the RlpA family.</text>
</comment>
<dbReference type="CDD" id="cd22268">
    <property type="entry name" value="DPBB_RlpA-like"/>
    <property type="match status" value="1"/>
</dbReference>
<dbReference type="GO" id="GO:0071555">
    <property type="term" value="P:cell wall organization"/>
    <property type="evidence" value="ECO:0007669"/>
    <property type="project" value="UniProtKB-KW"/>
</dbReference>
<dbReference type="PANTHER" id="PTHR34183:SF1">
    <property type="entry name" value="ENDOLYTIC PEPTIDOGLYCAN TRANSGLYCOSYLASE RLPA"/>
    <property type="match status" value="1"/>
</dbReference>
<dbReference type="InterPro" id="IPR007730">
    <property type="entry name" value="SPOR-like_dom"/>
</dbReference>
<dbReference type="InterPro" id="IPR036680">
    <property type="entry name" value="SPOR-like_sf"/>
</dbReference>
<dbReference type="PANTHER" id="PTHR34183">
    <property type="entry name" value="ENDOLYTIC PEPTIDOGLYCAN TRANSGLYCOSYLASE RLPA"/>
    <property type="match status" value="1"/>
</dbReference>
<reference evidence="8 9" key="1">
    <citation type="submission" date="2020-08" db="EMBL/GenBank/DDBJ databases">
        <title>Genomic Encyclopedia of Type Strains, Phase III (KMG-III): the genomes of soil and plant-associated and newly described type strains.</title>
        <authorList>
            <person name="Whitman W."/>
        </authorList>
    </citation>
    <scope>NUCLEOTIDE SEQUENCE [LARGE SCALE GENOMIC DNA]</scope>
    <source>
        <strain evidence="8 9">CECT 8897</strain>
    </source>
</reference>
<dbReference type="EC" id="4.2.2.-" evidence="4"/>
<evidence type="ECO:0000259" key="7">
    <source>
        <dbReference type="PROSITE" id="PS51724"/>
    </source>
</evidence>
<dbReference type="Proteomes" id="UP000541535">
    <property type="component" value="Unassembled WGS sequence"/>
</dbReference>
<dbReference type="NCBIfam" id="TIGR00413">
    <property type="entry name" value="rlpA"/>
    <property type="match status" value="1"/>
</dbReference>
<gene>
    <name evidence="4" type="primary">rlpA</name>
    <name evidence="8" type="ORF">FHS03_002112</name>
</gene>
<dbReference type="HAMAP" id="MF_02071">
    <property type="entry name" value="RlpA"/>
    <property type="match status" value="1"/>
</dbReference>
<dbReference type="Pfam" id="PF03330">
    <property type="entry name" value="DPBB_1"/>
    <property type="match status" value="1"/>
</dbReference>
<dbReference type="AlphaFoldDB" id="A0A7W5FTX7"/>
<feature type="compositionally biased region" description="Low complexity" evidence="6">
    <location>
        <begin position="238"/>
        <end position="266"/>
    </location>
</feature>
<keyword evidence="2 4" id="KW-0456">Lyase</keyword>
<dbReference type="Gene3D" id="2.40.40.10">
    <property type="entry name" value="RlpA-like domain"/>
    <property type="match status" value="1"/>
</dbReference>
<feature type="domain" description="SPOR" evidence="7">
    <location>
        <begin position="323"/>
        <end position="400"/>
    </location>
</feature>
<dbReference type="Gene3D" id="3.30.70.1070">
    <property type="entry name" value="Sporulation related repeat"/>
    <property type="match status" value="1"/>
</dbReference>